<reference evidence="2 3" key="1">
    <citation type="journal article" date="2016" name="Sci. Rep.">
        <title>Peltaster fructicola genome reveals evolution from an invasive phytopathogen to an ectophytic parasite.</title>
        <authorList>
            <person name="Xu C."/>
            <person name="Chen H."/>
            <person name="Gleason M.L."/>
            <person name="Xu J.R."/>
            <person name="Liu H."/>
            <person name="Zhang R."/>
            <person name="Sun G."/>
        </authorList>
    </citation>
    <scope>NUCLEOTIDE SEQUENCE [LARGE SCALE GENOMIC DNA]</scope>
    <source>
        <strain evidence="2 3">LNHT1506</strain>
    </source>
</reference>
<feature type="compositionally biased region" description="Polar residues" evidence="1">
    <location>
        <begin position="162"/>
        <end position="172"/>
    </location>
</feature>
<feature type="compositionally biased region" description="Basic and acidic residues" evidence="1">
    <location>
        <begin position="30"/>
        <end position="48"/>
    </location>
</feature>
<sequence>MADLTDAGAGKAFALRDTTSQQPSRKRKRDSVDNHTSERRYSKAEAKIHPAAPTSSKHNTLGAAKIIPGKLPYRKFKEAMPYRSQLAGSLVEEEDADSMEAAMPPGSRIPEVQHKSAFRLPRVVSQEQESNKGGIGMMSRYYFGLGGTDTRADSPVDEQEPSSHITVSSPADSSEDDLFVPMSKGSPKPSRDTSAANGRSTMLSAASTLRGSSEPRPEMDSRVPSACDDEPNEEYTSESLRDQAEDDDGDLDSEQPLEGPLVEDTVVLSLRSISLKIEEISRINASDKAEMMVFLERVAYEYSQKCREIHELDMKFNKLEQNTNSKLRFMYNLIQSQRSVDLSDAGVEES</sequence>
<feature type="compositionally biased region" description="Polar residues" evidence="1">
    <location>
        <begin position="192"/>
        <end position="211"/>
    </location>
</feature>
<organism evidence="2 3">
    <name type="scientific">Peltaster fructicola</name>
    <dbReference type="NCBI Taxonomy" id="286661"/>
    <lineage>
        <taxon>Eukaryota</taxon>
        <taxon>Fungi</taxon>
        <taxon>Dikarya</taxon>
        <taxon>Ascomycota</taxon>
        <taxon>Pezizomycotina</taxon>
        <taxon>Dothideomycetes</taxon>
        <taxon>Dothideomycetes incertae sedis</taxon>
        <taxon>Peltaster</taxon>
    </lineage>
</organism>
<dbReference type="EMBL" id="CP051141">
    <property type="protein sequence ID" value="QIW98566.1"/>
    <property type="molecule type" value="Genomic_DNA"/>
</dbReference>
<feature type="region of interest" description="Disordered" evidence="1">
    <location>
        <begin position="91"/>
        <end position="112"/>
    </location>
</feature>
<feature type="compositionally biased region" description="Acidic residues" evidence="1">
    <location>
        <begin position="227"/>
        <end position="236"/>
    </location>
</feature>
<protein>
    <submittedName>
        <fullName evidence="2">Uncharacterized protein</fullName>
    </submittedName>
</protein>
<dbReference type="AlphaFoldDB" id="A0A6H0XUY2"/>
<feature type="region of interest" description="Disordered" evidence="1">
    <location>
        <begin position="1"/>
        <end position="63"/>
    </location>
</feature>
<evidence type="ECO:0000313" key="3">
    <source>
        <dbReference type="Proteomes" id="UP000503462"/>
    </source>
</evidence>
<dbReference type="Proteomes" id="UP000503462">
    <property type="component" value="Chromosome 3"/>
</dbReference>
<proteinExistence type="predicted"/>
<keyword evidence="3" id="KW-1185">Reference proteome</keyword>
<evidence type="ECO:0000256" key="1">
    <source>
        <dbReference type="SAM" id="MobiDB-lite"/>
    </source>
</evidence>
<accession>A0A6H0XUY2</accession>
<feature type="region of interest" description="Disordered" evidence="1">
    <location>
        <begin position="144"/>
        <end position="260"/>
    </location>
</feature>
<feature type="compositionally biased region" description="Acidic residues" evidence="1">
    <location>
        <begin position="244"/>
        <end position="255"/>
    </location>
</feature>
<gene>
    <name evidence="2" type="ORF">AMS68_004084</name>
</gene>
<name>A0A6H0XUY2_9PEZI</name>
<evidence type="ECO:0000313" key="2">
    <source>
        <dbReference type="EMBL" id="QIW98566.1"/>
    </source>
</evidence>